<dbReference type="Gene3D" id="3.40.190.10">
    <property type="entry name" value="Periplasmic binding protein-like II"/>
    <property type="match status" value="1"/>
</dbReference>
<organism evidence="5 6">
    <name type="scientific">Alsobacter ponti</name>
    <dbReference type="NCBI Taxonomy" id="2962936"/>
    <lineage>
        <taxon>Bacteria</taxon>
        <taxon>Pseudomonadati</taxon>
        <taxon>Pseudomonadota</taxon>
        <taxon>Alphaproteobacteria</taxon>
        <taxon>Hyphomicrobiales</taxon>
        <taxon>Alsobacteraceae</taxon>
        <taxon>Alsobacter</taxon>
    </lineage>
</organism>
<dbReference type="SUPFAM" id="SSF53850">
    <property type="entry name" value="Periplasmic binding protein-like II"/>
    <property type="match status" value="1"/>
</dbReference>
<keyword evidence="6" id="KW-1185">Reference proteome</keyword>
<proteinExistence type="inferred from homology"/>
<dbReference type="Proteomes" id="UP001205890">
    <property type="component" value="Unassembled WGS sequence"/>
</dbReference>
<dbReference type="InterPro" id="IPR039424">
    <property type="entry name" value="SBP_5"/>
</dbReference>
<dbReference type="PIRSF" id="PIRSF002741">
    <property type="entry name" value="MppA"/>
    <property type="match status" value="1"/>
</dbReference>
<evidence type="ECO:0000259" key="4">
    <source>
        <dbReference type="Pfam" id="PF00496"/>
    </source>
</evidence>
<dbReference type="InterPro" id="IPR030678">
    <property type="entry name" value="Peptide/Ni-bd"/>
</dbReference>
<evidence type="ECO:0000256" key="2">
    <source>
        <dbReference type="ARBA" id="ARBA00005695"/>
    </source>
</evidence>
<accession>A0ABT1LHN0</accession>
<evidence type="ECO:0000256" key="1">
    <source>
        <dbReference type="ARBA" id="ARBA00004418"/>
    </source>
</evidence>
<comment type="caution">
    <text evidence="5">The sequence shown here is derived from an EMBL/GenBank/DDBJ whole genome shotgun (WGS) entry which is preliminary data.</text>
</comment>
<name>A0ABT1LHN0_9HYPH</name>
<dbReference type="InterPro" id="IPR006311">
    <property type="entry name" value="TAT_signal"/>
</dbReference>
<dbReference type="RefSeq" id="WP_254746411.1">
    <property type="nucleotide sequence ID" value="NZ_JANCLU010000033.1"/>
</dbReference>
<dbReference type="PANTHER" id="PTHR30290">
    <property type="entry name" value="PERIPLASMIC BINDING COMPONENT OF ABC TRANSPORTER"/>
    <property type="match status" value="1"/>
</dbReference>
<gene>
    <name evidence="5" type="ORF">NK718_21035</name>
</gene>
<dbReference type="PROSITE" id="PS51318">
    <property type="entry name" value="TAT"/>
    <property type="match status" value="1"/>
</dbReference>
<dbReference type="Pfam" id="PF00496">
    <property type="entry name" value="SBP_bac_5"/>
    <property type="match status" value="1"/>
</dbReference>
<dbReference type="EMBL" id="JANCLU010000033">
    <property type="protein sequence ID" value="MCP8941017.1"/>
    <property type="molecule type" value="Genomic_DNA"/>
</dbReference>
<evidence type="ECO:0000313" key="6">
    <source>
        <dbReference type="Proteomes" id="UP001205890"/>
    </source>
</evidence>
<sequence>MKRRTVLHAMGALAAVGALSGAGLAPAMAQARKVLVIASNQDVPNFDPHIATGYSASAFLRNVYDSLVRVEGNPVKVVPSLAESWTVSPDGMEYTFKLSPAAKFTDGSPVTSADVKYSFDRLIRLAKGNAWMVAGIIDTNSVIPVDATTVKVKLVKPFAAFLQVLPWLWVVNAKEVEANKGSDDGQTYLRSNVAGSGAFRIKRAEPGNLYEFEKVANPWKTGGGNLTGAIWRIIRETSNQRLAVQRGEAHFALDLTAEDMDALKDKPGVVSVVEPEFRTFSIKMNTEYGPLADINLRKAISYAFDYKSMEESAGYQQLMVGPLPHGILGHDPNLPVPRTDLAKAKEYLAKSKSPNGGIKLTMVHVSGLEQQRRFALVLLDSLKKINIDLDIKPMVWPDMVASTASPDKMADFFPVYQTANYGDPDNIAFAAYHSSRNGNWQNPVYKSAKVDDLIMQGRAETDETKRKAIYLEFQKQVVDDAPDIFGVLEKRKLAIRSDVSGFVFTPVASNAIEFFPLSLK</sequence>
<dbReference type="Gene3D" id="3.10.105.10">
    <property type="entry name" value="Dipeptide-binding Protein, Domain 3"/>
    <property type="match status" value="1"/>
</dbReference>
<dbReference type="CDD" id="cd08512">
    <property type="entry name" value="PBP2_NikA_DppA_OppA_like_7"/>
    <property type="match status" value="1"/>
</dbReference>
<dbReference type="InterPro" id="IPR000914">
    <property type="entry name" value="SBP_5_dom"/>
</dbReference>
<feature type="chain" id="PRO_5046979009" evidence="3">
    <location>
        <begin position="30"/>
        <end position="520"/>
    </location>
</feature>
<dbReference type="Gene3D" id="3.90.76.10">
    <property type="entry name" value="Dipeptide-binding Protein, Domain 1"/>
    <property type="match status" value="1"/>
</dbReference>
<protein>
    <submittedName>
        <fullName evidence="5">ABC transporter substrate-binding protein</fullName>
    </submittedName>
</protein>
<reference evidence="5 6" key="1">
    <citation type="submission" date="2022-07" db="EMBL/GenBank/DDBJ databases">
        <authorList>
            <person name="Li W.-J."/>
            <person name="Deng Q.-Q."/>
        </authorList>
    </citation>
    <scope>NUCLEOTIDE SEQUENCE [LARGE SCALE GENOMIC DNA]</scope>
    <source>
        <strain evidence="5 6">SYSU M60028</strain>
    </source>
</reference>
<evidence type="ECO:0000313" key="5">
    <source>
        <dbReference type="EMBL" id="MCP8941017.1"/>
    </source>
</evidence>
<feature type="signal peptide" evidence="3">
    <location>
        <begin position="1"/>
        <end position="29"/>
    </location>
</feature>
<keyword evidence="3" id="KW-0732">Signal</keyword>
<evidence type="ECO:0000256" key="3">
    <source>
        <dbReference type="SAM" id="SignalP"/>
    </source>
</evidence>
<comment type="subcellular location">
    <subcellularLocation>
        <location evidence="1">Periplasm</location>
    </subcellularLocation>
</comment>
<feature type="domain" description="Solute-binding protein family 5" evidence="4">
    <location>
        <begin position="76"/>
        <end position="438"/>
    </location>
</feature>
<comment type="similarity">
    <text evidence="2">Belongs to the bacterial solute-binding protein 5 family.</text>
</comment>